<dbReference type="InterPro" id="IPR016062">
    <property type="entry name" value="TM1410-rel"/>
</dbReference>
<dbReference type="PRINTS" id="PR01545">
    <property type="entry name" value="THEMAYE10DUF"/>
</dbReference>
<comment type="caution">
    <text evidence="2">The sequence shown here is derived from an EMBL/GenBank/DDBJ whole genome shotgun (WGS) entry which is preliminary data.</text>
</comment>
<dbReference type="InterPro" id="IPR013785">
    <property type="entry name" value="Aldolase_TIM"/>
</dbReference>
<protein>
    <recommendedName>
        <fullName evidence="1">Glycoside-hydrolase family GH114 TIM-barrel domain-containing protein</fullName>
    </recommendedName>
</protein>
<accession>C4FJN3</accession>
<dbReference type="PANTHER" id="PTHR35882:SF2">
    <property type="entry name" value="PELA"/>
    <property type="match status" value="1"/>
</dbReference>
<feature type="domain" description="Glycoside-hydrolase family GH114 TIM-barrel" evidence="1">
    <location>
        <begin position="62"/>
        <end position="267"/>
    </location>
</feature>
<dbReference type="Pfam" id="PF03537">
    <property type="entry name" value="Glyco_hydro_114"/>
    <property type="match status" value="1"/>
</dbReference>
<feature type="non-terminal residue" evidence="2">
    <location>
        <position position="419"/>
    </location>
</feature>
<dbReference type="PANTHER" id="PTHR35882">
    <property type="entry name" value="PELA"/>
    <property type="match status" value="1"/>
</dbReference>
<dbReference type="Gene3D" id="3.20.20.70">
    <property type="entry name" value="Aldolase class I"/>
    <property type="match status" value="1"/>
</dbReference>
<organism evidence="2 3">
    <name type="scientific">Sulfurihydrogenibium yellowstonense SS-5</name>
    <dbReference type="NCBI Taxonomy" id="432331"/>
    <lineage>
        <taxon>Bacteria</taxon>
        <taxon>Pseudomonadati</taxon>
        <taxon>Aquificota</taxon>
        <taxon>Aquificia</taxon>
        <taxon>Aquificales</taxon>
        <taxon>Hydrogenothermaceae</taxon>
        <taxon>Sulfurihydrogenibium</taxon>
    </lineage>
</organism>
<dbReference type="EMBL" id="ABZS01000061">
    <property type="protein sequence ID" value="EEP60708.1"/>
    <property type="molecule type" value="Genomic_DNA"/>
</dbReference>
<dbReference type="Proteomes" id="UP000005540">
    <property type="component" value="Unassembled WGS sequence"/>
</dbReference>
<dbReference type="SUPFAM" id="SSF51445">
    <property type="entry name" value="(Trans)glycosidases"/>
    <property type="match status" value="1"/>
</dbReference>
<dbReference type="AlphaFoldDB" id="C4FJN3"/>
<evidence type="ECO:0000313" key="3">
    <source>
        <dbReference type="Proteomes" id="UP000005540"/>
    </source>
</evidence>
<keyword evidence="3" id="KW-1185">Reference proteome</keyword>
<dbReference type="InterPro" id="IPR017853">
    <property type="entry name" value="GH"/>
</dbReference>
<dbReference type="RefSeq" id="WP_007546607.1">
    <property type="nucleotide sequence ID" value="NZ_ABZS01000061.1"/>
</dbReference>
<reference evidence="2 3" key="1">
    <citation type="submission" date="2009-04" db="EMBL/GenBank/DDBJ databases">
        <authorList>
            <person name="Reysenbach A.-L."/>
            <person name="Heidelberg J.F."/>
            <person name="Nelson W.C."/>
        </authorList>
    </citation>
    <scope>NUCLEOTIDE SEQUENCE [LARGE SCALE GENOMIC DNA]</scope>
    <source>
        <strain evidence="2 3">SS-5</strain>
    </source>
</reference>
<evidence type="ECO:0000259" key="1">
    <source>
        <dbReference type="Pfam" id="PF03537"/>
    </source>
</evidence>
<proteinExistence type="predicted"/>
<sequence length="419" mass="49782">MRYIIRLLCLFNLLFIFNLSYGKDLSVGFIYREPPEEAFYLYDWLVVDPDNFSFEKLKEKYYIKNKKAKLFAYVSVGEIEPYRKYYKEIDKSWIIGENKDWKTYIADIRKKEYREFLINKVLKNLSQYDGFFFDTLDSYQIALKPNEYKDYENALVEFIIQVKKTFPDKKIILNRGFEVVPQVKDYIDAAVAESLFYGLDTKTMKYKKMKEEDTRWLLNKLNEIKNLGVKVIVIDYVDPKNKKLQKEVAKKIYENGFIPYVTDKDLKTLGTSIYQIIPRKIMILYNSKEFDAADDDLHRNFQAFIEYLGYIPVMYDINKGLPKDYIGDEYAGILLRQTEYSPEMLQWLKKQISDGIKVFFLSYIPSDEEFLSFLGLKTEGNTSIFDKVDFKPIGYDYFEIKPEIQPIPITTPQNNFKPI</sequence>
<name>C4FJN3_9AQUI</name>
<gene>
    <name evidence="2" type="ORF">SULYE_0782</name>
</gene>
<evidence type="ECO:0000313" key="2">
    <source>
        <dbReference type="EMBL" id="EEP60708.1"/>
    </source>
</evidence>
<dbReference type="InterPro" id="IPR004352">
    <property type="entry name" value="GH114_TIM-barrel"/>
</dbReference>